<gene>
    <name evidence="2" type="ORF">Zmor_018862</name>
</gene>
<evidence type="ECO:0000313" key="3">
    <source>
        <dbReference type="Proteomes" id="UP001168821"/>
    </source>
</evidence>
<organism evidence="2 3">
    <name type="scientific">Zophobas morio</name>
    <dbReference type="NCBI Taxonomy" id="2755281"/>
    <lineage>
        <taxon>Eukaryota</taxon>
        <taxon>Metazoa</taxon>
        <taxon>Ecdysozoa</taxon>
        <taxon>Arthropoda</taxon>
        <taxon>Hexapoda</taxon>
        <taxon>Insecta</taxon>
        <taxon>Pterygota</taxon>
        <taxon>Neoptera</taxon>
        <taxon>Endopterygota</taxon>
        <taxon>Coleoptera</taxon>
        <taxon>Polyphaga</taxon>
        <taxon>Cucujiformia</taxon>
        <taxon>Tenebrionidae</taxon>
        <taxon>Zophobas</taxon>
    </lineage>
</organism>
<reference evidence="2" key="1">
    <citation type="journal article" date="2023" name="G3 (Bethesda)">
        <title>Whole genome assemblies of Zophobas morio and Tenebrio molitor.</title>
        <authorList>
            <person name="Kaur S."/>
            <person name="Stinson S.A."/>
            <person name="diCenzo G.C."/>
        </authorList>
    </citation>
    <scope>NUCLEOTIDE SEQUENCE</scope>
    <source>
        <strain evidence="2">QUZm001</strain>
    </source>
</reference>
<keyword evidence="3" id="KW-1185">Reference proteome</keyword>
<accession>A0AA38ID45</accession>
<feature type="compositionally biased region" description="Basic and acidic residues" evidence="1">
    <location>
        <begin position="189"/>
        <end position="202"/>
    </location>
</feature>
<protein>
    <submittedName>
        <fullName evidence="2">Uncharacterized protein</fullName>
    </submittedName>
</protein>
<proteinExistence type="predicted"/>
<dbReference type="Proteomes" id="UP001168821">
    <property type="component" value="Unassembled WGS sequence"/>
</dbReference>
<sequence length="416" mass="47279">MADEKTLTEKVLCSVCSNPVVKKRVYCSDCCVWSHISCYNKRKCCDTAASATAAILEINPDEDASDKHRSNTQLSPLRENSIIKGATKEQRISTDSLCLFIKDLLTKKSELQQKLYEERRQAEINQQRHNTLVQQQFSLVNERLVLLFNELETVRTQLKTVSITSSSTALVKNLPPIDIKRQEIRMTPHEKVQKDVAAEDGRTQLQATNKTSKDNDLKRHEPELSLGKQSKNEKCATQSPTVDIITTQDLSKPRNIFNVKSWKTDQSPTVTSVEAIASKTPADVTLVNKNSKDGFKVVTSQKRRKSRSIIGTGGDKDTQNFSGVEKKLWFCIRRIHPKTQEENILEYLRKNSSDGITFTCEKVESKSQYPVFKVSAPFSEKERIYDSGFWPPGVQVSRFYFPRSVFTKTKEDVVKT</sequence>
<evidence type="ECO:0000313" key="2">
    <source>
        <dbReference type="EMBL" id="KAJ3652939.1"/>
    </source>
</evidence>
<feature type="region of interest" description="Disordered" evidence="1">
    <location>
        <begin position="189"/>
        <end position="238"/>
    </location>
</feature>
<feature type="compositionally biased region" description="Basic and acidic residues" evidence="1">
    <location>
        <begin position="211"/>
        <end position="223"/>
    </location>
</feature>
<dbReference type="EMBL" id="JALNTZ010000005">
    <property type="protein sequence ID" value="KAJ3652939.1"/>
    <property type="molecule type" value="Genomic_DNA"/>
</dbReference>
<comment type="caution">
    <text evidence="2">The sequence shown here is derived from an EMBL/GenBank/DDBJ whole genome shotgun (WGS) entry which is preliminary data.</text>
</comment>
<evidence type="ECO:0000256" key="1">
    <source>
        <dbReference type="SAM" id="MobiDB-lite"/>
    </source>
</evidence>
<name>A0AA38ID45_9CUCU</name>
<dbReference type="AlphaFoldDB" id="A0AA38ID45"/>